<evidence type="ECO:0000313" key="2">
    <source>
        <dbReference type="Proteomes" id="UP001239111"/>
    </source>
</evidence>
<name>A0ACC2PQB9_9HYME</name>
<gene>
    <name evidence="1" type="ORF">QAD02_021006</name>
</gene>
<protein>
    <submittedName>
        <fullName evidence="1">Uncharacterized protein</fullName>
    </submittedName>
</protein>
<accession>A0ACC2PQB9</accession>
<proteinExistence type="predicted"/>
<keyword evidence="2" id="KW-1185">Reference proteome</keyword>
<dbReference type="Proteomes" id="UP001239111">
    <property type="component" value="Chromosome 1"/>
</dbReference>
<comment type="caution">
    <text evidence="1">The sequence shown here is derived from an EMBL/GenBank/DDBJ whole genome shotgun (WGS) entry which is preliminary data.</text>
</comment>
<dbReference type="EMBL" id="CM056741">
    <property type="protein sequence ID" value="KAJ8685213.1"/>
    <property type="molecule type" value="Genomic_DNA"/>
</dbReference>
<reference evidence="1" key="1">
    <citation type="submission" date="2023-04" db="EMBL/GenBank/DDBJ databases">
        <title>A chromosome-level genome assembly of the parasitoid wasp Eretmocerus hayati.</title>
        <authorList>
            <person name="Zhong Y."/>
            <person name="Liu S."/>
            <person name="Liu Y."/>
        </authorList>
    </citation>
    <scope>NUCLEOTIDE SEQUENCE</scope>
    <source>
        <strain evidence="1">ZJU_SS_LIU_2023</strain>
    </source>
</reference>
<organism evidence="1 2">
    <name type="scientific">Eretmocerus hayati</name>
    <dbReference type="NCBI Taxonomy" id="131215"/>
    <lineage>
        <taxon>Eukaryota</taxon>
        <taxon>Metazoa</taxon>
        <taxon>Ecdysozoa</taxon>
        <taxon>Arthropoda</taxon>
        <taxon>Hexapoda</taxon>
        <taxon>Insecta</taxon>
        <taxon>Pterygota</taxon>
        <taxon>Neoptera</taxon>
        <taxon>Endopterygota</taxon>
        <taxon>Hymenoptera</taxon>
        <taxon>Apocrita</taxon>
        <taxon>Proctotrupomorpha</taxon>
        <taxon>Chalcidoidea</taxon>
        <taxon>Aphelinidae</taxon>
        <taxon>Aphelininae</taxon>
        <taxon>Eretmocerus</taxon>
    </lineage>
</organism>
<sequence length="319" mass="35339">MLSQGGDPNNSVASNGTIPKNFPDSNQNLNPKPVKRPIDSIIQENFGNIAKQSLVKPKKSTPNPLENQSSLWLPPSFQPSISQIDQEEMLIDETLNFDNNSLPCSPEPNNSSSFPNDPTPDDSRSIASDTSNLAISHRTDIFGHLKKWSNSKTKCDHCGETDHQSIIFCPNSEKDPCCANCKLNHKPTDPTCPAKNDQVKIHDLAFDENISLDEARQIYFSKRKQSRFNPPSSNSITSRSFSQAVNVFQSPLHTRLPNSDALTMLNNFAKTISEAVNNLNLNPPRQPRVTIQEPDNVNTDTSTKHSNNSPSTIPSNNNH</sequence>
<evidence type="ECO:0000313" key="1">
    <source>
        <dbReference type="EMBL" id="KAJ8685213.1"/>
    </source>
</evidence>